<evidence type="ECO:0000313" key="3">
    <source>
        <dbReference type="EMBL" id="CAB4215005.1"/>
    </source>
</evidence>
<accession>A0A6J5SKT8</accession>
<dbReference type="Pfam" id="PF13481">
    <property type="entry name" value="AAA_25"/>
    <property type="match status" value="1"/>
</dbReference>
<dbReference type="Pfam" id="PF09250">
    <property type="entry name" value="Prim-Pol"/>
    <property type="match status" value="1"/>
</dbReference>
<feature type="domain" description="DNA primase/polymerase bifunctional N-terminal" evidence="2">
    <location>
        <begin position="9"/>
        <end position="187"/>
    </location>
</feature>
<dbReference type="Gene3D" id="3.30.720.160">
    <property type="entry name" value="Bifunctional DNA primase/polymerase, N-terminal"/>
    <property type="match status" value="1"/>
</dbReference>
<dbReference type="InterPro" id="IPR027417">
    <property type="entry name" value="P-loop_NTPase"/>
</dbReference>
<feature type="region of interest" description="Disordered" evidence="1">
    <location>
        <begin position="340"/>
        <end position="359"/>
    </location>
</feature>
<name>A0A6J5SKT8_9CAUD</name>
<evidence type="ECO:0000259" key="2">
    <source>
        <dbReference type="SMART" id="SM00943"/>
    </source>
</evidence>
<evidence type="ECO:0000256" key="1">
    <source>
        <dbReference type="SAM" id="MobiDB-lite"/>
    </source>
</evidence>
<dbReference type="EMBL" id="LR797480">
    <property type="protein sequence ID" value="CAB4219647.1"/>
    <property type="molecule type" value="Genomic_DNA"/>
</dbReference>
<sequence length="712" mass="76682">MTLELLTVALRFSVAGYCVLPVAPDGTKRPNVKTWTAYQTIAPRTEDLQGWFNGPVNNGIGLVTGRVSGNLEMLELEGRAVESGVRDAIEQMAKESGLGELWQRINDGYTELTPSGGIHWLYRISDGPVAGNTKLARRAGANDTVEVLAETRGEGGFVVIAPTGGHCHPSGRGWVQVSGSAETIASVTSSEREDLHALFKYFDSLPRASEALSAARTVPAAGEGQSPGDAFNAQSTWDEILLPLGWTKLWTKAGVTHWRRPGKREGISATTNFENTDYFYPFSTSTSFEAERGYSKFAVYALTAHNGDFTLAAAALKARGFGSGKVSNLQAFDISALETTQSGNTGQDPTEAGDVERTESASAWLPRPLDLDAEDEPAPQILFRTDGSALLYAGKINALFGESESGKTWIALEAVRQELQAGHPVFYLDFEDSGRGIANRLKAMGVARNNFSTFRYANPDGLYDMEAQAALLPLIRDVRPTLIVVDGVNAAMNLLGLDLDKNKDATQFSQVVLRPLRLWGAAVLTIDHVTKSKDSRGNYAIGAQAKRADIDGVALMVEVEMPFGRGTNGKLKLKITKDRPGHVRGMALEASFLGHAELNSGKEGGVQVLLPSGITPMISAKEYIMEAISKFMAGHGQELSANKIGQAVEGKTDNIRMALVTLGDRGYLDVRTIGKANYYSHRKPFVAGVDPVPLSFMAESVQDSIEFSGLEG</sequence>
<evidence type="ECO:0000313" key="4">
    <source>
        <dbReference type="EMBL" id="CAB4219647.1"/>
    </source>
</evidence>
<reference evidence="3" key="1">
    <citation type="submission" date="2020-05" db="EMBL/GenBank/DDBJ databases">
        <authorList>
            <person name="Chiriac C."/>
            <person name="Salcher M."/>
            <person name="Ghai R."/>
            <person name="Kavagutti S V."/>
        </authorList>
    </citation>
    <scope>NUCLEOTIDE SEQUENCE</scope>
</reference>
<dbReference type="SMART" id="SM00943">
    <property type="entry name" value="Prim-Pol"/>
    <property type="match status" value="1"/>
</dbReference>
<organism evidence="3">
    <name type="scientific">uncultured Caudovirales phage</name>
    <dbReference type="NCBI Taxonomy" id="2100421"/>
    <lineage>
        <taxon>Viruses</taxon>
        <taxon>Duplodnaviria</taxon>
        <taxon>Heunggongvirae</taxon>
        <taxon>Uroviricota</taxon>
        <taxon>Caudoviricetes</taxon>
        <taxon>Peduoviridae</taxon>
        <taxon>Maltschvirus</taxon>
        <taxon>Maltschvirus maltsch</taxon>
    </lineage>
</organism>
<dbReference type="EMBL" id="LR797420">
    <property type="protein sequence ID" value="CAB4215005.1"/>
    <property type="molecule type" value="Genomic_DNA"/>
</dbReference>
<dbReference type="SUPFAM" id="SSF56747">
    <property type="entry name" value="Prim-pol domain"/>
    <property type="match status" value="1"/>
</dbReference>
<proteinExistence type="predicted"/>
<dbReference type="Gene3D" id="3.40.50.300">
    <property type="entry name" value="P-loop containing nucleotide triphosphate hydrolases"/>
    <property type="match status" value="1"/>
</dbReference>
<gene>
    <name evidence="3" type="ORF">UFOVP1467_44</name>
    <name evidence="4" type="ORF">UFOVP1616_28</name>
</gene>
<dbReference type="InterPro" id="IPR015330">
    <property type="entry name" value="DNA_primase/pol_bifunc_N"/>
</dbReference>
<protein>
    <submittedName>
        <fullName evidence="3">AAA domain containing protein</fullName>
    </submittedName>
</protein>
<dbReference type="SUPFAM" id="SSF52540">
    <property type="entry name" value="P-loop containing nucleoside triphosphate hydrolases"/>
    <property type="match status" value="1"/>
</dbReference>